<sequence>MTTALVKGVSETAEYGDNIDKMSQKMGLSAEAYQEWDAILQHSGSSIETMKASMKTLATAAETGSAAFEQLGLSQEAIAEMSQEDLFGATISALQNVESETERTYLAGQLLGRGATELGALLNTSAEDTEAMRQRVHELGGVMSDEAVKAAAAYQDSLQDMQTAFSGLSRNMLGNFLPAITTVMDGLTEIFAGNGNEGISLVTDGLNQFMDNINQAIPQMLETGKQIIDSLLGVIMENIPSLLSAGTEVITEILLGIAEYIPELATGAIAIVNQIVDSIVDNLPMLLTAALETIMALANGIAESLPELIPTIVDVVLQIVETLIDNVDMLVDAAIEIIIALAEGLIYAVPKLIAKAPEIIAKLVMALITNAPKLLEAAVEIIAKLAAGIITNIPNLVKAIPQVVAAIVSGFSSLMSSFIDIGKNIVNGVWQGIQNMASWITSKVKGFFSGIVNGVKSVLGIASPSKVFASIGGYMAEGLGEGWDDEYSNLKKQIEGDMNFGTATVDFASSGVGRYSGAMQSAFSNLAASMEQNATIVVQSVLDGKVIGEASYQYARNKERAYGLA</sequence>
<dbReference type="SUPFAM" id="SSF48371">
    <property type="entry name" value="ARM repeat"/>
    <property type="match status" value="1"/>
</dbReference>
<organism evidence="1">
    <name type="scientific">Dulem virus 33</name>
    <dbReference type="NCBI Taxonomy" id="3145751"/>
    <lineage>
        <taxon>Viruses</taxon>
        <taxon>Duplodnaviria</taxon>
        <taxon>Heunggongvirae</taxon>
        <taxon>Uroviricota</taxon>
        <taxon>Caudoviricetes</taxon>
    </lineage>
</organism>
<proteinExistence type="predicted"/>
<reference evidence="1" key="1">
    <citation type="submission" date="2024-03" db="EMBL/GenBank/DDBJ databases">
        <title>Diverse circular DNA viruses in blood, oral, and fecal samples of captive lemurs.</title>
        <authorList>
            <person name="Paietta E.N."/>
            <person name="Kraberger S."/>
            <person name="Lund M.C."/>
            <person name="Custer J.M."/>
            <person name="Vargas K.M."/>
            <person name="Ehmke E.E."/>
            <person name="Yoder A.D."/>
            <person name="Varsani A."/>
        </authorList>
    </citation>
    <scope>NUCLEOTIDE SEQUENCE</scope>
    <source>
        <strain evidence="1">Duke_28FS_2</strain>
    </source>
</reference>
<protein>
    <submittedName>
        <fullName evidence="1">Tail tape measure protein</fullName>
    </submittedName>
</protein>
<dbReference type="InterPro" id="IPR011989">
    <property type="entry name" value="ARM-like"/>
</dbReference>
<evidence type="ECO:0000313" key="1">
    <source>
        <dbReference type="EMBL" id="XCD07644.1"/>
    </source>
</evidence>
<accession>A0AAU8B5S8</accession>
<dbReference type="Gene3D" id="1.25.10.10">
    <property type="entry name" value="Leucine-rich Repeat Variant"/>
    <property type="match status" value="1"/>
</dbReference>
<name>A0AAU8B5S8_9CAUD</name>
<dbReference type="InterPro" id="IPR016024">
    <property type="entry name" value="ARM-type_fold"/>
</dbReference>
<dbReference type="EMBL" id="PP511792">
    <property type="protein sequence ID" value="XCD07644.1"/>
    <property type="molecule type" value="Genomic_DNA"/>
</dbReference>